<evidence type="ECO:0000313" key="2">
    <source>
        <dbReference type="Proteomes" id="UP000193083"/>
    </source>
</evidence>
<organism evidence="1 2">
    <name type="scientific">Mesorhizobium australicum</name>
    <dbReference type="NCBI Taxonomy" id="536018"/>
    <lineage>
        <taxon>Bacteria</taxon>
        <taxon>Pseudomonadati</taxon>
        <taxon>Pseudomonadota</taxon>
        <taxon>Alphaproteobacteria</taxon>
        <taxon>Hyphomicrobiales</taxon>
        <taxon>Phyllobacteriaceae</taxon>
        <taxon>Mesorhizobium</taxon>
    </lineage>
</organism>
<protein>
    <submittedName>
        <fullName evidence="1">Uncharacterized protein</fullName>
    </submittedName>
</protein>
<dbReference type="EMBL" id="FXBL01000002">
    <property type="protein sequence ID" value="SMH26412.1"/>
    <property type="molecule type" value="Genomic_DNA"/>
</dbReference>
<keyword evidence="2" id="KW-1185">Reference proteome</keyword>
<reference evidence="1 2" key="1">
    <citation type="submission" date="2017-04" db="EMBL/GenBank/DDBJ databases">
        <authorList>
            <person name="Afonso C.L."/>
            <person name="Miller P.J."/>
            <person name="Scott M.A."/>
            <person name="Spackman E."/>
            <person name="Goraichik I."/>
            <person name="Dimitrov K.M."/>
            <person name="Suarez D.L."/>
            <person name="Swayne D.E."/>
        </authorList>
    </citation>
    <scope>NUCLEOTIDE SEQUENCE [LARGE SCALE GENOMIC DNA]</scope>
    <source>
        <strain evidence="1 2">B5P</strain>
    </source>
</reference>
<evidence type="ECO:0000313" key="1">
    <source>
        <dbReference type="EMBL" id="SMH26412.1"/>
    </source>
</evidence>
<accession>A0A1X7MNJ8</accession>
<dbReference type="AlphaFoldDB" id="A0A1X7MNJ8"/>
<gene>
    <name evidence="1" type="ORF">SAMN02982922_0229</name>
</gene>
<proteinExistence type="predicted"/>
<name>A0A1X7MNJ8_9HYPH</name>
<sequence length="57" mass="6103">MEQTVKVSLFASMLSLRDAGQVGWSNQAASTGKGKGLVHSKHRVRVMAALTVLNTSF</sequence>
<dbReference type="Proteomes" id="UP000193083">
    <property type="component" value="Unassembled WGS sequence"/>
</dbReference>